<evidence type="ECO:0000313" key="1">
    <source>
        <dbReference type="EMBL" id="KAJ0034489.1"/>
    </source>
</evidence>
<evidence type="ECO:0000313" key="2">
    <source>
        <dbReference type="Proteomes" id="UP001163603"/>
    </source>
</evidence>
<dbReference type="EMBL" id="CM047742">
    <property type="protein sequence ID" value="KAJ0034489.1"/>
    <property type="molecule type" value="Genomic_DNA"/>
</dbReference>
<gene>
    <name evidence="1" type="ORF">Pint_24815</name>
</gene>
<dbReference type="Proteomes" id="UP001163603">
    <property type="component" value="Chromosome 7"/>
</dbReference>
<comment type="caution">
    <text evidence="1">The sequence shown here is derived from an EMBL/GenBank/DDBJ whole genome shotgun (WGS) entry which is preliminary data.</text>
</comment>
<sequence>MTIFLLRRSSTIKSLVTSFHFLTKVSGFCSRAPRNIDKENESKTTSTHYSSRIHLSPLFSDRTPHSDGYDIELVDDDTWQVSAGLAHAWRGLDDDMKAKPFVNAMDDDSTSFEDDTDFDEIDNLRIRGDLFYKLDKDSKEFEEYSFDFHRRKSSKIRKDEKESEKKEASKGKSDLKERKTKVASERENHVGAEKSKMKMNQRQDFTSGGKELYKGVVNERPSNMESCYVDKKKVRTPTFNQLTAPYHEPFCLDIYISKASVRACIVHRVTSKVVAVAHSISKDMKFDLGSTRNATACAAVGGILAQRALADDIHDVVYTPRKGERLEGKLQIVLQAILDNGVNVRVKLKQRKAKKNIIQGHLAVRSTYCDACASSYGAM</sequence>
<accession>A0ACC0YDV8</accession>
<organism evidence="1 2">
    <name type="scientific">Pistacia integerrima</name>
    <dbReference type="NCBI Taxonomy" id="434235"/>
    <lineage>
        <taxon>Eukaryota</taxon>
        <taxon>Viridiplantae</taxon>
        <taxon>Streptophyta</taxon>
        <taxon>Embryophyta</taxon>
        <taxon>Tracheophyta</taxon>
        <taxon>Spermatophyta</taxon>
        <taxon>Magnoliopsida</taxon>
        <taxon>eudicotyledons</taxon>
        <taxon>Gunneridae</taxon>
        <taxon>Pentapetalae</taxon>
        <taxon>rosids</taxon>
        <taxon>malvids</taxon>
        <taxon>Sapindales</taxon>
        <taxon>Anacardiaceae</taxon>
        <taxon>Pistacia</taxon>
    </lineage>
</organism>
<protein>
    <submittedName>
        <fullName evidence="1">Uncharacterized protein</fullName>
    </submittedName>
</protein>
<keyword evidence="2" id="KW-1185">Reference proteome</keyword>
<proteinExistence type="predicted"/>
<name>A0ACC0YDV8_9ROSI</name>
<reference evidence="2" key="1">
    <citation type="journal article" date="2023" name="G3 (Bethesda)">
        <title>Genome assembly and association tests identify interacting loci associated with vigor, precocity, and sex in interspecific pistachio rootstocks.</title>
        <authorList>
            <person name="Palmer W."/>
            <person name="Jacygrad E."/>
            <person name="Sagayaradj S."/>
            <person name="Cavanaugh K."/>
            <person name="Han R."/>
            <person name="Bertier L."/>
            <person name="Beede B."/>
            <person name="Kafkas S."/>
            <person name="Golino D."/>
            <person name="Preece J."/>
            <person name="Michelmore R."/>
        </authorList>
    </citation>
    <scope>NUCLEOTIDE SEQUENCE [LARGE SCALE GENOMIC DNA]</scope>
</reference>